<comment type="caution">
    <text evidence="1">The sequence shown here is derived from an EMBL/GenBank/DDBJ whole genome shotgun (WGS) entry which is preliminary data.</text>
</comment>
<dbReference type="RefSeq" id="WP_163097538.1">
    <property type="nucleotide sequence ID" value="NZ_CP127523.1"/>
</dbReference>
<gene>
    <name evidence="1" type="ORF">GL267_06410</name>
</gene>
<sequence length="94" mass="10211">MAAANRAEETLWGSVYGKARERGAADDQSTDAYFVSLESVALGGVIDIGEPAGWFVATWRVSRLRAVPCRFPTRCQISSTSFLTQQEDRLPGAS</sequence>
<name>A0A845U800_9PROT</name>
<dbReference type="EMBL" id="WNJL01000028">
    <property type="protein sequence ID" value="NDU42289.1"/>
    <property type="molecule type" value="Genomic_DNA"/>
</dbReference>
<proteinExistence type="predicted"/>
<organism evidence="1">
    <name type="scientific">Acidithiobacillus ferrianus</name>
    <dbReference type="NCBI Taxonomy" id="2678518"/>
    <lineage>
        <taxon>Bacteria</taxon>
        <taxon>Pseudomonadati</taxon>
        <taxon>Pseudomonadota</taxon>
        <taxon>Acidithiobacillia</taxon>
        <taxon>Acidithiobacillales</taxon>
        <taxon>Acidithiobacillaceae</taxon>
        <taxon>Acidithiobacillus</taxon>
    </lineage>
</organism>
<reference evidence="1" key="1">
    <citation type="submission" date="2019-11" db="EMBL/GenBank/DDBJ databases">
        <title>Acidithiobacillus ferrianus sp. nov.: a facultatively anaerobic and extremely acidophilic chemolithoautotroph.</title>
        <authorList>
            <person name="Norris P.R."/>
            <person name="Falagan C."/>
            <person name="Moya-Beltran A."/>
            <person name="Castro M."/>
            <person name="Quatrini R."/>
            <person name="Johnson D.B."/>
        </authorList>
    </citation>
    <scope>NUCLEOTIDE SEQUENCE [LARGE SCALE GENOMIC DNA]</scope>
    <source>
        <strain evidence="1">MG</strain>
    </source>
</reference>
<accession>A0A845U800</accession>
<protein>
    <submittedName>
        <fullName evidence="1">Uncharacterized protein</fullName>
    </submittedName>
</protein>
<evidence type="ECO:0000313" key="1">
    <source>
        <dbReference type="EMBL" id="NDU42289.1"/>
    </source>
</evidence>
<dbReference type="AlphaFoldDB" id="A0A845U800"/>